<feature type="compositionally biased region" description="Low complexity" evidence="1">
    <location>
        <begin position="258"/>
        <end position="268"/>
    </location>
</feature>
<feature type="region of interest" description="Disordered" evidence="1">
    <location>
        <begin position="249"/>
        <end position="326"/>
    </location>
</feature>
<protein>
    <recommendedName>
        <fullName evidence="5">Baseplate protein J-like domain-containing protein</fullName>
    </recommendedName>
</protein>
<keyword evidence="4" id="KW-1185">Reference proteome</keyword>
<dbReference type="Proteomes" id="UP000463983">
    <property type="component" value="Chromosome"/>
</dbReference>
<name>A0A857N4V8_9BACT</name>
<dbReference type="RefSeq" id="WP_161931661.1">
    <property type="nucleotide sequence ID" value="NZ_CP047901.1"/>
</dbReference>
<keyword evidence="2" id="KW-1133">Transmembrane helix</keyword>
<organism evidence="3 4">
    <name type="scientific">Candidatus Chazhemtobacterium aquaticus</name>
    <dbReference type="NCBI Taxonomy" id="2715735"/>
    <lineage>
        <taxon>Bacteria</taxon>
        <taxon>Candidatus Chazhemtobacteraceae</taxon>
        <taxon>Candidatus Chazhemtobacterium</taxon>
    </lineage>
</organism>
<keyword evidence="2" id="KW-0812">Transmembrane</keyword>
<feature type="transmembrane region" description="Helical" evidence="2">
    <location>
        <begin position="360"/>
        <end position="383"/>
    </location>
</feature>
<evidence type="ECO:0000313" key="3">
    <source>
        <dbReference type="EMBL" id="QHO63275.1"/>
    </source>
</evidence>
<evidence type="ECO:0000256" key="2">
    <source>
        <dbReference type="SAM" id="Phobius"/>
    </source>
</evidence>
<dbReference type="AlphaFoldDB" id="A0A857N4V8"/>
<dbReference type="KEGG" id="caqa:MICH65_0294"/>
<reference evidence="4" key="1">
    <citation type="journal article" date="2020" name="Microorganisms">
        <title>Complete Genome of a Member of a New Bacterial Lineage in the Microgenomates Group Reveals an Unusual Nucleotide Composition Disparity Between Two Strands of DNA and Limited Metabolic Potential.</title>
        <authorList>
            <person name="Kadnikov V.V."/>
            <person name="Mardanov A.V."/>
            <person name="Beletsky A.V."/>
            <person name="Karnachuk O.V."/>
            <person name="Ravin N.V."/>
        </authorList>
    </citation>
    <scope>NUCLEOTIDE SEQUENCE [LARGE SCALE GENOMIC DNA]</scope>
</reference>
<accession>A0A857N4V8</accession>
<evidence type="ECO:0000256" key="1">
    <source>
        <dbReference type="SAM" id="MobiDB-lite"/>
    </source>
</evidence>
<evidence type="ECO:0000313" key="4">
    <source>
        <dbReference type="Proteomes" id="UP000463983"/>
    </source>
</evidence>
<sequence length="738" mass="79812">MEITHLFKAKEPVTPPELFLAIQIQEGLVKTAIWQVSNGKPEIVSYGSQEEWGDTESLLVAVDTSLAHALESQDQEPNRVIFGLPESWIKEDKISPESSAYLKELIKKLELEPVGFVAITEAIIQQLKLSEGIPPTAIFLEVHSSKVNVVVTRLGDIVGREEVGRSQDLAKDVQEGLARLDLDHLPARILVINGQDPDIEQQLTSFPWQDHLPFPHLPKVEIPDPKLSIQAIALSGGSEAARSLGISVTETKKTQNHPTTSNSSSNSSVPPPSVLTNHGFVTGRDIRDTNTPSYPSVSPSSPTSQANFTNSSPSIPNHPPVSPPSLLSRVTSPIKQFLELSRSQTYIKKPPYLNLKHSKLILIIPPLLVISLILSAVLVHGFFSSATLVLHISPKQIDKSFSLAVSDSPHPDLPTVPATLDSLELEASGSLPTTGEATVGDKAVGEITVFNKTDTEKTLEKGTTIITADNLKFTLDQDLNIASRSAEEQEGGVNIIYGKSSVAVTAANIGAEYNISTDTDFTVGTFPKSSLEAKATKDFSGGTSRTVKAVSANDQQALLDQLTQQIQQQAQDQLSSSTEYQVVPQDTQVISKQYSHDVGEEASTLSLDLKVKANFLKFLQSDLHSLIESEISSDIPPDFALDSSNTQISIDPPQSDPDTGYAITTATVKASLMPQLSVSDYQQQLKGKTLNAAKTLLQTIPGYQKTTVIINPNLPFITEKLPLNPAKINLTLEPSAQP</sequence>
<keyword evidence="2" id="KW-0472">Membrane</keyword>
<dbReference type="EMBL" id="CP047901">
    <property type="protein sequence ID" value="QHO63275.1"/>
    <property type="molecule type" value="Genomic_DNA"/>
</dbReference>
<evidence type="ECO:0008006" key="5">
    <source>
        <dbReference type="Google" id="ProtNLM"/>
    </source>
</evidence>
<proteinExistence type="predicted"/>
<feature type="compositionally biased region" description="Low complexity" evidence="1">
    <location>
        <begin position="292"/>
        <end position="315"/>
    </location>
</feature>
<gene>
    <name evidence="3" type="ORF">MICH65_0294</name>
</gene>